<evidence type="ECO:0000313" key="1">
    <source>
        <dbReference type="EMBL" id="TXG75746.1"/>
    </source>
</evidence>
<proteinExistence type="predicted"/>
<name>A0A5C7J550_9BACT</name>
<dbReference type="Proteomes" id="UP000321026">
    <property type="component" value="Unassembled WGS sequence"/>
</dbReference>
<protein>
    <submittedName>
        <fullName evidence="1">DUF3841 domain-containing protein</fullName>
    </submittedName>
</protein>
<sequence length="191" mass="22475">MKFSTIQHIEVLNTLLQTGVYVPPTDLTDPKYESCYVDHVTQYEWLLTQQRIRIKSNPHQSRNVVWGFIDMPISQHLRIVEPSDCASNCDEYITSYNNSAIIILEVPDELVLKTDYEMWHCALNNAPVIYQDGATDEEYEQLLSVNMTHEQMIESWLTLINCSKHPVDTIYQGTVWHLEKEWIRFYEQLSF</sequence>
<dbReference type="AlphaFoldDB" id="A0A5C7J550"/>
<organism evidence="1 2">
    <name type="scientific">Candidatus Dojkabacteria bacterium</name>
    <dbReference type="NCBI Taxonomy" id="2099670"/>
    <lineage>
        <taxon>Bacteria</taxon>
        <taxon>Candidatus Dojkabacteria</taxon>
    </lineage>
</organism>
<gene>
    <name evidence="1" type="ORF">E6Q11_06910</name>
</gene>
<comment type="caution">
    <text evidence="1">The sequence shown here is derived from an EMBL/GenBank/DDBJ whole genome shotgun (WGS) entry which is preliminary data.</text>
</comment>
<reference evidence="1 2" key="1">
    <citation type="submission" date="2018-09" db="EMBL/GenBank/DDBJ databases">
        <title>Metagenome Assembled Genomes from an Advanced Water Purification Facility.</title>
        <authorList>
            <person name="Stamps B.W."/>
            <person name="Spear J.R."/>
        </authorList>
    </citation>
    <scope>NUCLEOTIDE SEQUENCE [LARGE SCALE GENOMIC DNA]</scope>
    <source>
        <strain evidence="1">Bin_63_2</strain>
    </source>
</reference>
<dbReference type="InterPro" id="IPR024211">
    <property type="entry name" value="DUF3841"/>
</dbReference>
<dbReference type="Pfam" id="PF12952">
    <property type="entry name" value="DUF3841"/>
    <property type="match status" value="1"/>
</dbReference>
<accession>A0A5C7J550</accession>
<evidence type="ECO:0000313" key="2">
    <source>
        <dbReference type="Proteomes" id="UP000321026"/>
    </source>
</evidence>
<dbReference type="EMBL" id="SSDS01000111">
    <property type="protein sequence ID" value="TXG75746.1"/>
    <property type="molecule type" value="Genomic_DNA"/>
</dbReference>